<feature type="chain" id="PRO_5040415166" evidence="4">
    <location>
        <begin position="20"/>
        <end position="240"/>
    </location>
</feature>
<dbReference type="EMBL" id="OU892280">
    <property type="protein sequence ID" value="CAG9767571.1"/>
    <property type="molecule type" value="Genomic_DNA"/>
</dbReference>
<evidence type="ECO:0000256" key="3">
    <source>
        <dbReference type="ARBA" id="ARBA00060902"/>
    </source>
</evidence>
<protein>
    <submittedName>
        <fullName evidence="5">Uncharacterized protein</fullName>
    </submittedName>
</protein>
<dbReference type="InterPro" id="IPR038606">
    <property type="entry name" value="To_sf"/>
</dbReference>
<comment type="similarity">
    <text evidence="3">Belongs to the TO family.</text>
</comment>
<dbReference type="GO" id="GO:0007623">
    <property type="term" value="P:circadian rhythm"/>
    <property type="evidence" value="ECO:0007669"/>
    <property type="project" value="UniProtKB-ARBA"/>
</dbReference>
<keyword evidence="1 4" id="KW-0732">Signal</keyword>
<dbReference type="PANTHER" id="PTHR11008:SF32">
    <property type="entry name" value="CIRCADIAN CLOCK-CONTROLLED PROTEIN DAYWAKE-RELATED"/>
    <property type="match status" value="1"/>
</dbReference>
<feature type="signal peptide" evidence="4">
    <location>
        <begin position="1"/>
        <end position="19"/>
    </location>
</feature>
<reference evidence="5" key="1">
    <citation type="submission" date="2022-01" db="EMBL/GenBank/DDBJ databases">
        <authorList>
            <person name="King R."/>
        </authorList>
    </citation>
    <scope>NUCLEOTIDE SEQUENCE</scope>
</reference>
<dbReference type="FunFam" id="3.15.10.30:FF:000001">
    <property type="entry name" value="Takeout-like protein 1"/>
    <property type="match status" value="1"/>
</dbReference>
<dbReference type="InterPro" id="IPR010562">
    <property type="entry name" value="Haemolymph_juvenile_hormone-bd"/>
</dbReference>
<dbReference type="Proteomes" id="UP001152799">
    <property type="component" value="Chromosome 4"/>
</dbReference>
<proteinExistence type="inferred from homology"/>
<evidence type="ECO:0000313" key="5">
    <source>
        <dbReference type="EMBL" id="CAG9767571.1"/>
    </source>
</evidence>
<sequence>MHLIFLFGFLAVFAERGYAGSFTFCKSSDDGCLLKSIQSAITSLKSGNSEYGLKSLDPLRMDKMTFGAGRGPVQLVQNYDNVTLSGLSNMTVTKAHYDAQKKSLLFLANVPKVIQKGHYALDGKILALPVVGDGASTLTLENVDFIYNFQFEETKKGGQTYFKIKSLAHSIKPNHLTLNFENLFNGNKLLGDNMNKLVNEEWRAVYDDVEGNVETSYAEVYRKYAQDFLDKVPVDKLFLN</sequence>
<evidence type="ECO:0000256" key="1">
    <source>
        <dbReference type="ARBA" id="ARBA00022729"/>
    </source>
</evidence>
<keyword evidence="6" id="KW-1185">Reference proteome</keyword>
<dbReference type="PANTHER" id="PTHR11008">
    <property type="entry name" value="PROTEIN TAKEOUT-LIKE PROTEIN"/>
    <property type="match status" value="1"/>
</dbReference>
<dbReference type="AlphaFoldDB" id="A0A9N9MRJ0"/>
<keyword evidence="2" id="KW-0090">Biological rhythms</keyword>
<name>A0A9N9MRJ0_9CUCU</name>
<dbReference type="Gene3D" id="3.15.10.30">
    <property type="entry name" value="Haemolymph juvenile hormone binding protein"/>
    <property type="match status" value="1"/>
</dbReference>
<dbReference type="Pfam" id="PF06585">
    <property type="entry name" value="JHBP"/>
    <property type="match status" value="1"/>
</dbReference>
<dbReference type="GO" id="GO:0005615">
    <property type="term" value="C:extracellular space"/>
    <property type="evidence" value="ECO:0007669"/>
    <property type="project" value="TreeGrafter"/>
</dbReference>
<accession>A0A9N9MRJ0</accession>
<evidence type="ECO:0000256" key="2">
    <source>
        <dbReference type="ARBA" id="ARBA00023108"/>
    </source>
</evidence>
<dbReference type="OrthoDB" id="8190514at2759"/>
<dbReference type="SMART" id="SM00700">
    <property type="entry name" value="JHBP"/>
    <property type="match status" value="1"/>
</dbReference>
<evidence type="ECO:0000313" key="6">
    <source>
        <dbReference type="Proteomes" id="UP001152799"/>
    </source>
</evidence>
<evidence type="ECO:0000256" key="4">
    <source>
        <dbReference type="SAM" id="SignalP"/>
    </source>
</evidence>
<gene>
    <name evidence="5" type="ORF">CEUTPL_LOCUS8132</name>
</gene>
<organism evidence="5 6">
    <name type="scientific">Ceutorhynchus assimilis</name>
    <name type="common">cabbage seed weevil</name>
    <dbReference type="NCBI Taxonomy" id="467358"/>
    <lineage>
        <taxon>Eukaryota</taxon>
        <taxon>Metazoa</taxon>
        <taxon>Ecdysozoa</taxon>
        <taxon>Arthropoda</taxon>
        <taxon>Hexapoda</taxon>
        <taxon>Insecta</taxon>
        <taxon>Pterygota</taxon>
        <taxon>Neoptera</taxon>
        <taxon>Endopterygota</taxon>
        <taxon>Coleoptera</taxon>
        <taxon>Polyphaga</taxon>
        <taxon>Cucujiformia</taxon>
        <taxon>Curculionidae</taxon>
        <taxon>Ceutorhynchinae</taxon>
        <taxon>Ceutorhynchus</taxon>
    </lineage>
</organism>